<dbReference type="Gene3D" id="1.10.8.1040">
    <property type="match status" value="1"/>
</dbReference>
<dbReference type="EMBL" id="BNCI01000002">
    <property type="protein sequence ID" value="GHF25514.1"/>
    <property type="molecule type" value="Genomic_DNA"/>
</dbReference>
<evidence type="ECO:0000313" key="3">
    <source>
        <dbReference type="Proteomes" id="UP000630923"/>
    </source>
</evidence>
<comment type="caution">
    <text evidence="2">The sequence shown here is derived from an EMBL/GenBank/DDBJ whole genome shotgun (WGS) entry which is preliminary data.</text>
</comment>
<evidence type="ECO:0008006" key="4">
    <source>
        <dbReference type="Google" id="ProtNLM"/>
    </source>
</evidence>
<evidence type="ECO:0000256" key="1">
    <source>
        <dbReference type="SAM" id="SignalP"/>
    </source>
</evidence>
<dbReference type="InterPro" id="IPR027304">
    <property type="entry name" value="Trigger_fact/SurA_dom_sf"/>
</dbReference>
<dbReference type="SUPFAM" id="SSF109998">
    <property type="entry name" value="Triger factor/SurA peptide-binding domain-like"/>
    <property type="match status" value="1"/>
</dbReference>
<dbReference type="RefSeq" id="WP_191252598.1">
    <property type="nucleotide sequence ID" value="NZ_BNCI01000002.1"/>
</dbReference>
<gene>
    <name evidence="2" type="ORF">GCM10017044_20400</name>
</gene>
<feature type="signal peptide" evidence="1">
    <location>
        <begin position="1"/>
        <end position="26"/>
    </location>
</feature>
<sequence>MKPLRNAIKFPIVFMVAALLSSCGNTTPDGGSDETNDQSASSGQVIAVVNGEEVTIHELNAELSRIRLPENADIDQVKANALQALVLRKVYEQKAIEAGIDRQPNTIIELRRAKSALLASSFISSKRNEVQPVTRAEAEQFVFDNADIFAERMYYIFESIVIDAGQLTEQQKDDFESLANMDEIEKELQDLNIQALRKPFTAYSERLPKAMRDQLPTLVRDRTVFFVVQGNTETIVRYREGRPAPLTGTEAIDIASKILAQGNNKEFLANLRAQTITEAKIEYLGEFSDLTDQQNILPDETFTLTEEPETNN</sequence>
<protein>
    <recommendedName>
        <fullName evidence="4">Peptidyl-prolyl cis-trans isomerase, EpsD family</fullName>
    </recommendedName>
</protein>
<organism evidence="2 3">
    <name type="scientific">Kordiimonas sediminis</name>
    <dbReference type="NCBI Taxonomy" id="1735581"/>
    <lineage>
        <taxon>Bacteria</taxon>
        <taxon>Pseudomonadati</taxon>
        <taxon>Pseudomonadota</taxon>
        <taxon>Alphaproteobacteria</taxon>
        <taxon>Kordiimonadales</taxon>
        <taxon>Kordiimonadaceae</taxon>
        <taxon>Kordiimonas</taxon>
    </lineage>
</organism>
<keyword evidence="3" id="KW-1185">Reference proteome</keyword>
<proteinExistence type="predicted"/>
<accession>A0A919E8V6</accession>
<dbReference type="AlphaFoldDB" id="A0A919E8V6"/>
<keyword evidence="1" id="KW-0732">Signal</keyword>
<dbReference type="Proteomes" id="UP000630923">
    <property type="component" value="Unassembled WGS sequence"/>
</dbReference>
<dbReference type="PROSITE" id="PS51257">
    <property type="entry name" value="PROKAR_LIPOPROTEIN"/>
    <property type="match status" value="1"/>
</dbReference>
<reference evidence="2" key="2">
    <citation type="submission" date="2020-09" db="EMBL/GenBank/DDBJ databases">
        <authorList>
            <person name="Sun Q."/>
            <person name="Kim S."/>
        </authorList>
    </citation>
    <scope>NUCLEOTIDE SEQUENCE</scope>
    <source>
        <strain evidence="2">KCTC 42590</strain>
    </source>
</reference>
<evidence type="ECO:0000313" key="2">
    <source>
        <dbReference type="EMBL" id="GHF25514.1"/>
    </source>
</evidence>
<reference evidence="2" key="1">
    <citation type="journal article" date="2014" name="Int. J. Syst. Evol. Microbiol.">
        <title>Complete genome sequence of Corynebacterium casei LMG S-19264T (=DSM 44701T), isolated from a smear-ripened cheese.</title>
        <authorList>
            <consortium name="US DOE Joint Genome Institute (JGI-PGF)"/>
            <person name="Walter F."/>
            <person name="Albersmeier A."/>
            <person name="Kalinowski J."/>
            <person name="Ruckert C."/>
        </authorList>
    </citation>
    <scope>NUCLEOTIDE SEQUENCE</scope>
    <source>
        <strain evidence="2">KCTC 42590</strain>
    </source>
</reference>
<feature type="chain" id="PRO_5037862211" description="Peptidyl-prolyl cis-trans isomerase, EpsD family" evidence="1">
    <location>
        <begin position="27"/>
        <end position="312"/>
    </location>
</feature>
<name>A0A919E8V6_9PROT</name>